<gene>
    <name evidence="1" type="ORF">JOC86_003908</name>
</gene>
<accession>A0ABS2NHQ2</accession>
<comment type="caution">
    <text evidence="1">The sequence shown here is derived from an EMBL/GenBank/DDBJ whole genome shotgun (WGS) entry which is preliminary data.</text>
</comment>
<evidence type="ECO:0000313" key="1">
    <source>
        <dbReference type="EMBL" id="MBM7587335.1"/>
    </source>
</evidence>
<keyword evidence="2" id="KW-1185">Reference proteome</keyword>
<name>A0ABS2NHQ2_9BACI</name>
<reference evidence="1 2" key="1">
    <citation type="submission" date="2021-01" db="EMBL/GenBank/DDBJ databases">
        <title>Genomic Encyclopedia of Type Strains, Phase IV (KMG-IV): sequencing the most valuable type-strain genomes for metagenomic binning, comparative biology and taxonomic classification.</title>
        <authorList>
            <person name="Goeker M."/>
        </authorList>
    </citation>
    <scope>NUCLEOTIDE SEQUENCE [LARGE SCALE GENOMIC DNA]</scope>
    <source>
        <strain evidence="1 2">DSM 24834</strain>
    </source>
</reference>
<dbReference type="Proteomes" id="UP001646157">
    <property type="component" value="Unassembled WGS sequence"/>
</dbReference>
<proteinExistence type="predicted"/>
<dbReference type="EMBL" id="JAFBDZ010000004">
    <property type="protein sequence ID" value="MBM7587335.1"/>
    <property type="molecule type" value="Genomic_DNA"/>
</dbReference>
<organism evidence="1 2">
    <name type="scientific">Rossellomorea pakistanensis</name>
    <dbReference type="NCBI Taxonomy" id="992288"/>
    <lineage>
        <taxon>Bacteria</taxon>
        <taxon>Bacillati</taxon>
        <taxon>Bacillota</taxon>
        <taxon>Bacilli</taxon>
        <taxon>Bacillales</taxon>
        <taxon>Bacillaceae</taxon>
        <taxon>Rossellomorea</taxon>
    </lineage>
</organism>
<evidence type="ECO:0000313" key="2">
    <source>
        <dbReference type="Proteomes" id="UP001646157"/>
    </source>
</evidence>
<protein>
    <submittedName>
        <fullName evidence="1">Uncharacterized protein</fullName>
    </submittedName>
</protein>
<sequence length="43" mass="4909">MPRYGTFFKKISPDVTPKAEKNASSPATNSTIFDRKLRTTLEY</sequence>